<dbReference type="InterPro" id="IPR017441">
    <property type="entry name" value="Protein_kinase_ATP_BS"/>
</dbReference>
<feature type="transmembrane region" description="Helical" evidence="5">
    <location>
        <begin position="61"/>
        <end position="85"/>
    </location>
</feature>
<dbReference type="GO" id="GO:0005524">
    <property type="term" value="F:ATP binding"/>
    <property type="evidence" value="ECO:0007669"/>
    <property type="project" value="UniProtKB-UniRule"/>
</dbReference>
<dbReference type="SMART" id="SM00220">
    <property type="entry name" value="S_TKc"/>
    <property type="match status" value="1"/>
</dbReference>
<evidence type="ECO:0000256" key="4">
    <source>
        <dbReference type="SAM" id="MobiDB-lite"/>
    </source>
</evidence>
<gene>
    <name evidence="7" type="ORF">PECAL_1P02620</name>
</gene>
<evidence type="ECO:0000313" key="7">
    <source>
        <dbReference type="EMBL" id="CAH0363920.1"/>
    </source>
</evidence>
<feature type="region of interest" description="Disordered" evidence="4">
    <location>
        <begin position="480"/>
        <end position="499"/>
    </location>
</feature>
<feature type="transmembrane region" description="Helical" evidence="5">
    <location>
        <begin position="6"/>
        <end position="26"/>
    </location>
</feature>
<dbReference type="PROSITE" id="PS50011">
    <property type="entry name" value="PROTEIN_KINASE_DOM"/>
    <property type="match status" value="1"/>
</dbReference>
<name>A0A8J2S5F4_9STRA</name>
<evidence type="ECO:0000256" key="5">
    <source>
        <dbReference type="SAM" id="Phobius"/>
    </source>
</evidence>
<organism evidence="7 8">
    <name type="scientific">Pelagomonas calceolata</name>
    <dbReference type="NCBI Taxonomy" id="35677"/>
    <lineage>
        <taxon>Eukaryota</taxon>
        <taxon>Sar</taxon>
        <taxon>Stramenopiles</taxon>
        <taxon>Ochrophyta</taxon>
        <taxon>Pelagophyceae</taxon>
        <taxon>Pelagomonadales</taxon>
        <taxon>Pelagomonadaceae</taxon>
        <taxon>Pelagomonas</taxon>
    </lineage>
</organism>
<keyword evidence="5" id="KW-1133">Transmembrane helix</keyword>
<dbReference type="AlphaFoldDB" id="A0A8J2S5F4"/>
<dbReference type="GO" id="GO:0004674">
    <property type="term" value="F:protein serine/threonine kinase activity"/>
    <property type="evidence" value="ECO:0007669"/>
    <property type="project" value="TreeGrafter"/>
</dbReference>
<reference evidence="7" key="1">
    <citation type="submission" date="2021-11" db="EMBL/GenBank/DDBJ databases">
        <authorList>
            <consortium name="Genoscope - CEA"/>
            <person name="William W."/>
        </authorList>
    </citation>
    <scope>NUCLEOTIDE SEQUENCE</scope>
</reference>
<feature type="transmembrane region" description="Helical" evidence="5">
    <location>
        <begin position="91"/>
        <end position="112"/>
    </location>
</feature>
<keyword evidence="5" id="KW-0812">Transmembrane</keyword>
<dbReference type="SUPFAM" id="SSF56112">
    <property type="entry name" value="Protein kinase-like (PK-like)"/>
    <property type="match status" value="1"/>
</dbReference>
<feature type="binding site" evidence="3">
    <location>
        <position position="360"/>
    </location>
    <ligand>
        <name>ATP</name>
        <dbReference type="ChEBI" id="CHEBI:30616"/>
    </ligand>
</feature>
<dbReference type="Gene3D" id="3.30.200.20">
    <property type="entry name" value="Phosphorylase Kinase, domain 1"/>
    <property type="match status" value="1"/>
</dbReference>
<evidence type="ECO:0000256" key="1">
    <source>
        <dbReference type="ARBA" id="ARBA00022741"/>
    </source>
</evidence>
<keyword evidence="1 3" id="KW-0547">Nucleotide-binding</keyword>
<proteinExistence type="predicted"/>
<dbReference type="InterPro" id="IPR051681">
    <property type="entry name" value="Ser/Thr_Kinases-Pseudokinases"/>
</dbReference>
<dbReference type="OrthoDB" id="205447at2759"/>
<dbReference type="InterPro" id="IPR000719">
    <property type="entry name" value="Prot_kinase_dom"/>
</dbReference>
<dbReference type="Gene3D" id="1.10.510.10">
    <property type="entry name" value="Transferase(Phosphotransferase) domain 1"/>
    <property type="match status" value="1"/>
</dbReference>
<evidence type="ECO:0000313" key="8">
    <source>
        <dbReference type="Proteomes" id="UP000789595"/>
    </source>
</evidence>
<feature type="transmembrane region" description="Helical" evidence="5">
    <location>
        <begin position="153"/>
        <end position="173"/>
    </location>
</feature>
<evidence type="ECO:0000256" key="3">
    <source>
        <dbReference type="PROSITE-ProRule" id="PRU10141"/>
    </source>
</evidence>
<keyword evidence="5" id="KW-0472">Membrane</keyword>
<protein>
    <recommendedName>
        <fullName evidence="6">Protein kinase domain-containing protein</fullName>
    </recommendedName>
</protein>
<keyword evidence="8" id="KW-1185">Reference proteome</keyword>
<dbReference type="InterPro" id="IPR008271">
    <property type="entry name" value="Ser/Thr_kinase_AS"/>
</dbReference>
<feature type="transmembrane region" description="Helical" evidence="5">
    <location>
        <begin position="124"/>
        <end position="141"/>
    </location>
</feature>
<sequence length="670" mass="71834">MNPVTLLLVLTSVAAFWLQLAGFVAVSRATRSYASEQLSGDSKRARHTILPAWRPLLVGKCYVLAFAAAAATAAAASLIACHAIGAWGAWAWADAAALVGVADAALVPAVVAQDAVTVRAFRRAVALPLLALVIQLGPWAGRYFSSTESSRVAASAVLVVAGGLAPLAASLLILTGRVPSRVRLRSRTHRAAFVLHAVLAFGFALSLGLRLVDAPREAPACGAAAVAVAVAELLLTALIPVAARKTLVADTKYWRGLGKHNRDSELGRATTERRLPAKWTLSLGTWTSFRRSRDLALRPRAEMNLNVASTKLQSIVEEASRKKSLINSDRLKVVEGAVLGAGASATVFRGSYRDQDVAVKAFRPVELCDEDVEKIGREIGIVAGLRHRNVVYLHGLCVRPPAVCAVYEFCDHDLSVEIRDRISDKTWTAEAQWRCTIDVLSGIAYAHAKGVWHRDVKLENFLVADCGTVKLSDFGESVRRPTSGGLDDDSEDESDDDADDVKDVLASLRRETAKTLKRQVYGAPDRVRENVVGTADYLAPELIAAAAHDERVDVYAAGVVLRCVHAGDDRPWPAAYGNFDIFAAVQRGERPSLEGVGSSATKLVESAWRGDAAARPAAAALRDRAVRALRLVAGAEALARLRDALDAPRASSLRRPSRVESPEAPPLRRV</sequence>
<dbReference type="EMBL" id="CAKKNE010000001">
    <property type="protein sequence ID" value="CAH0363920.1"/>
    <property type="molecule type" value="Genomic_DNA"/>
</dbReference>
<dbReference type="PROSITE" id="PS00107">
    <property type="entry name" value="PROTEIN_KINASE_ATP"/>
    <property type="match status" value="1"/>
</dbReference>
<dbReference type="Proteomes" id="UP000789595">
    <property type="component" value="Unassembled WGS sequence"/>
</dbReference>
<dbReference type="InterPro" id="IPR011009">
    <property type="entry name" value="Kinase-like_dom_sf"/>
</dbReference>
<accession>A0A8J2S5F4</accession>
<feature type="domain" description="Protein kinase" evidence="6">
    <location>
        <begin position="333"/>
        <end position="629"/>
    </location>
</feature>
<dbReference type="PANTHER" id="PTHR44329">
    <property type="entry name" value="SERINE/THREONINE-PROTEIN KINASE TNNI3K-RELATED"/>
    <property type="match status" value="1"/>
</dbReference>
<evidence type="ECO:0000259" key="6">
    <source>
        <dbReference type="PROSITE" id="PS50011"/>
    </source>
</evidence>
<keyword evidence="2 3" id="KW-0067">ATP-binding</keyword>
<feature type="region of interest" description="Disordered" evidence="4">
    <location>
        <begin position="647"/>
        <end position="670"/>
    </location>
</feature>
<evidence type="ECO:0000256" key="2">
    <source>
        <dbReference type="ARBA" id="ARBA00022840"/>
    </source>
</evidence>
<dbReference type="PROSITE" id="PS00108">
    <property type="entry name" value="PROTEIN_KINASE_ST"/>
    <property type="match status" value="1"/>
</dbReference>
<dbReference type="Pfam" id="PF00069">
    <property type="entry name" value="Pkinase"/>
    <property type="match status" value="2"/>
</dbReference>
<feature type="transmembrane region" description="Helical" evidence="5">
    <location>
        <begin position="224"/>
        <end position="243"/>
    </location>
</feature>
<feature type="compositionally biased region" description="Acidic residues" evidence="4">
    <location>
        <begin position="486"/>
        <end position="499"/>
    </location>
</feature>
<feature type="transmembrane region" description="Helical" evidence="5">
    <location>
        <begin position="193"/>
        <end position="212"/>
    </location>
</feature>
<comment type="caution">
    <text evidence="7">The sequence shown here is derived from an EMBL/GenBank/DDBJ whole genome shotgun (WGS) entry which is preliminary data.</text>
</comment>